<feature type="transmembrane region" description="Helical" evidence="2">
    <location>
        <begin position="236"/>
        <end position="253"/>
    </location>
</feature>
<evidence type="ECO:0000313" key="4">
    <source>
        <dbReference type="EMBL" id="CAK9113824.1"/>
    </source>
</evidence>
<sequence>MVPREKEGGAFVYFRAPPTFVLQAFRPAVLRRPCEVTKMRFVPTDDILLKVSEGICQYFRTHDVRAFLCPHPVRAHRVKGTPYLEAWAVNKRARVCAPYTGGEGRSHAFGITLRLVGLDGIGDFASRYPSSQLQIRFDPTGQVKEEQLYEILRRYGQLEDLQDRGLARFWGGLATEQGYLASFRYTAGAVAARNCLHRALVEADGAKNADGPRFQIDYKQFMQKWIWETITSNARLIFPIFVVLMFGTTYFIWDPMRSAFVHLKIASIFSSPPPSSKASNTAAPSSVANGSAEVSTGYQGLQGFLLRFVSEARASLRPKTSARGTNIDVRRAGKEAAGLPPKKRTMAPKHGEKDQTNPNPSSNRIRDLFNDFWAERQAEIAELKDWVDQPPERVLLLTGHRGNGLHEMMKKLIGAREGGRTLEINVRDMLEAGGAADDHLFLRAFSRAVGYWPAQGMDRQLSAVLDLMLPGSGKQLSRENELLVAVQRVLFASTQALQAWKARSSASLKFDATPLILITGFTSENKAPFENRPSPGLLRSPGELGRLCPFGRKQTHEPGGFEVQDIRASSVRRILQHHLDDTALSDQQLKAIGGRYMDISAMLGHMRHGVAPNEAVRWLLETAEVTVRRLLLTGQPNARWTRPQLWRAIRLLESSAAMDGRAAGYPSDASIDGRVEIEACGLDGEVVVPRMHSKRIRHLVFPLGMEQMEWCSDTEEKTPLVEVRLLRAQKSLNITELCGAKRRGKMQVLRVPESLTGAELRQRLAEILPRKPGTRAVVQKGSVTWAMLEPLKTLKDQGLGAEATNGTGMTRRQVSYLYEAANLQDAWRCLNSLPVDEGCALEGVTHLEGLSHLHQLADMPSNLRSLTFAWKFNASLAGVTLPRELLNLTFGRFDQSLHQLTWPPGLQCLSFGHHFNQSLEQITFPESLQSLSFGDHFNQSLQQVVWPKHLQSLKFGDHFNQSLEGVLWPSRLQKLTFGKAFDRSFLSRACSLEQVVWPENLDTLSFGERFQQSLEGVAWPSALQSLVFGKDFNQSLEDVTSVVLRDRFNQSLERVTWPEGLRGLGLDEDFDQTLDPSSLPNLEGLALGILGITWKQSCEEFAWPPNLQSLLLGGDFNQPLERVTWPSKLLNLTSIEGVTWPNSLRYLAFGFHFNQSLVRVKWPSSLQILNFGVHFNQTLEEVAWPPGLQNLTFGYHFNQSLQQVIWPKALQILTFGFGFDQTLEAVQWPISLESLTFGHNFNQPLTEVTFPSITFGKSFNQTLEHVAWPSHLQCLSFGRDFDQTLEPVTWPSCLQILTLGFRFNQSLQRVAWPPQLQSLTLGYLFNQSLENVTLPRSLQHLVVKDVVLSACQEQKQAAAQHGPTYSCSGKVPYDVVLWGVFRGDEAALRSMKERSRWWWLAGPPPGPAEGPAEEGPGEGGGMCFGWFGLSRGGSGREKERSDRFDEL</sequence>
<evidence type="ECO:0000313" key="5">
    <source>
        <dbReference type="Proteomes" id="UP001642464"/>
    </source>
</evidence>
<protein>
    <submittedName>
        <fullName evidence="4">F-box and FNIP repeat-containing protein L60</fullName>
    </submittedName>
</protein>
<dbReference type="InterPro" id="IPR018850">
    <property type="entry name" value="Mt_escape_2_C"/>
</dbReference>
<dbReference type="PANTHER" id="PTHR32134:SF169">
    <property type="entry name" value="FNIP REPEAT-CONTAINING PROTEIN-RELATED"/>
    <property type="match status" value="1"/>
</dbReference>
<dbReference type="SUPFAM" id="SSF52058">
    <property type="entry name" value="L domain-like"/>
    <property type="match status" value="1"/>
</dbReference>
<keyword evidence="2" id="KW-1133">Transmembrane helix</keyword>
<dbReference type="Gene3D" id="3.80.10.10">
    <property type="entry name" value="Ribonuclease Inhibitor"/>
    <property type="match status" value="1"/>
</dbReference>
<organism evidence="4 5">
    <name type="scientific">Durusdinium trenchii</name>
    <dbReference type="NCBI Taxonomy" id="1381693"/>
    <lineage>
        <taxon>Eukaryota</taxon>
        <taxon>Sar</taxon>
        <taxon>Alveolata</taxon>
        <taxon>Dinophyceae</taxon>
        <taxon>Suessiales</taxon>
        <taxon>Symbiodiniaceae</taxon>
        <taxon>Durusdinium</taxon>
    </lineage>
</organism>
<evidence type="ECO:0000256" key="1">
    <source>
        <dbReference type="SAM" id="MobiDB-lite"/>
    </source>
</evidence>
<comment type="caution">
    <text evidence="4">The sequence shown here is derived from an EMBL/GenBank/DDBJ whole genome shotgun (WGS) entry which is preliminary data.</text>
</comment>
<keyword evidence="5" id="KW-1185">Reference proteome</keyword>
<dbReference type="InterPro" id="IPR051251">
    <property type="entry name" value="STK_FNIP-Repeat"/>
</dbReference>
<gene>
    <name evidence="4" type="ORF">SCF082_LOCUS52741</name>
</gene>
<dbReference type="Proteomes" id="UP001642464">
    <property type="component" value="Unassembled WGS sequence"/>
</dbReference>
<dbReference type="Pfam" id="PF10443">
    <property type="entry name" value="RNA12"/>
    <property type="match status" value="1"/>
</dbReference>
<evidence type="ECO:0000259" key="3">
    <source>
        <dbReference type="Pfam" id="PF10443"/>
    </source>
</evidence>
<keyword evidence="2" id="KW-0812">Transmembrane</keyword>
<dbReference type="InterPro" id="IPR008615">
    <property type="entry name" value="FNIP"/>
</dbReference>
<accession>A0ABP0SNS1</accession>
<proteinExistence type="predicted"/>
<feature type="domain" description="Mitochondrial escape protein 2 C-terminal" evidence="3">
    <location>
        <begin position="580"/>
        <end position="654"/>
    </location>
</feature>
<dbReference type="PANTHER" id="PTHR32134">
    <property type="entry name" value="FNIP REPEAT-CONTAINING PROTEIN"/>
    <property type="match status" value="1"/>
</dbReference>
<feature type="compositionally biased region" description="Basic and acidic residues" evidence="1">
    <location>
        <begin position="1434"/>
        <end position="1447"/>
    </location>
</feature>
<name>A0ABP0SNS1_9DINO</name>
<dbReference type="EMBL" id="CAXAMM010044239">
    <property type="protein sequence ID" value="CAK9113824.1"/>
    <property type="molecule type" value="Genomic_DNA"/>
</dbReference>
<keyword evidence="2" id="KW-0472">Membrane</keyword>
<feature type="region of interest" description="Disordered" evidence="1">
    <location>
        <begin position="319"/>
        <end position="364"/>
    </location>
</feature>
<reference evidence="4 5" key="1">
    <citation type="submission" date="2024-02" db="EMBL/GenBank/DDBJ databases">
        <authorList>
            <person name="Chen Y."/>
            <person name="Shah S."/>
            <person name="Dougan E. K."/>
            <person name="Thang M."/>
            <person name="Chan C."/>
        </authorList>
    </citation>
    <scope>NUCLEOTIDE SEQUENCE [LARGE SCALE GENOMIC DNA]</scope>
</reference>
<dbReference type="InterPro" id="IPR032675">
    <property type="entry name" value="LRR_dom_sf"/>
</dbReference>
<evidence type="ECO:0000256" key="2">
    <source>
        <dbReference type="SAM" id="Phobius"/>
    </source>
</evidence>
<dbReference type="Pfam" id="PF05725">
    <property type="entry name" value="FNIP"/>
    <property type="match status" value="5"/>
</dbReference>
<feature type="region of interest" description="Disordered" evidence="1">
    <location>
        <begin position="1402"/>
        <end position="1447"/>
    </location>
</feature>